<dbReference type="EMBL" id="KC292025">
    <property type="protein sequence ID" value="AGM11299.1"/>
    <property type="molecule type" value="Genomic_DNA"/>
</dbReference>
<evidence type="ECO:0000313" key="2">
    <source>
        <dbReference type="Proteomes" id="UP000203449"/>
    </source>
</evidence>
<keyword evidence="2" id="KW-1185">Reference proteome</keyword>
<accession>R4T6H2</accession>
<name>R4T6H2_9CAUD</name>
<sequence length="37" mass="3979">MEPNSETRGIYLARTVNGELNTGFDAKRVLKGQQGGA</sequence>
<dbReference type="KEGG" id="vg:16194241"/>
<dbReference type="RefSeq" id="YP_008058735.1">
    <property type="nucleotide sequence ID" value="NC_021322.1"/>
</dbReference>
<reference evidence="1 2" key="1">
    <citation type="submission" date="2012-12" db="EMBL/GenBank/DDBJ databases">
        <authorList>
            <person name="Sencilo A."/>
            <person name="Jacobs-Sera D."/>
            <person name="Russell D.A."/>
            <person name="Ko C."/>
            <person name="Atanasova N."/>
            <person name="Osterlund E."/>
            <person name="Oksanen H.M."/>
            <person name="Bamford D.H."/>
            <person name="Hatfull G.F."/>
            <person name="Roine E."/>
            <person name="Hendrix R.W."/>
        </authorList>
    </citation>
    <scope>NUCLEOTIDE SEQUENCE [LARGE SCALE GENOMIC DNA]</scope>
</reference>
<gene>
    <name evidence="1" type="primary">45</name>
    <name evidence="1" type="ORF">HHTV1_45</name>
</gene>
<evidence type="ECO:0000313" key="1">
    <source>
        <dbReference type="EMBL" id="AGM11299.1"/>
    </source>
</evidence>
<organism evidence="1 2">
    <name type="scientific">Haloarcula hispanica tailed virus 1</name>
    <dbReference type="NCBI Taxonomy" id="1273750"/>
    <lineage>
        <taxon>Viruses</taxon>
        <taxon>Duplodnaviria</taxon>
        <taxon>Heunggongvirae</taxon>
        <taxon>Uroviricota</taxon>
        <taxon>Caudoviricetes</taxon>
        <taxon>Madisaviridae</taxon>
        <taxon>Clampvirus</taxon>
        <taxon>Clampvirus italiense</taxon>
        <taxon>Clampvirus HHTV1</taxon>
    </lineage>
</organism>
<dbReference type="GeneID" id="16194241"/>
<dbReference type="Proteomes" id="UP000203449">
    <property type="component" value="Segment"/>
</dbReference>
<protein>
    <submittedName>
        <fullName evidence="1">Uncharacterized protein</fullName>
    </submittedName>
</protein>
<proteinExistence type="predicted"/>